<evidence type="ECO:0000256" key="6">
    <source>
        <dbReference type="SAM" id="MobiDB-lite"/>
    </source>
</evidence>
<proteinExistence type="inferred from homology"/>
<feature type="compositionally biased region" description="Polar residues" evidence="6">
    <location>
        <begin position="1676"/>
        <end position="1689"/>
    </location>
</feature>
<dbReference type="PRINTS" id="PR00723">
    <property type="entry name" value="SUBTILISIN"/>
</dbReference>
<keyword evidence="3 5" id="KW-0378">Hydrolase</keyword>
<protein>
    <recommendedName>
        <fullName evidence="7">Peptidase S8/S53 domain-containing protein</fullName>
    </recommendedName>
</protein>
<evidence type="ECO:0000256" key="3">
    <source>
        <dbReference type="ARBA" id="ARBA00022801"/>
    </source>
</evidence>
<reference evidence="8" key="1">
    <citation type="submission" date="2016-01" db="EMBL/GenBank/DDBJ databases">
        <title>Reference transcriptome for the parasite Schistocephalus solidus: insights into the molecular evolution of parasitism.</title>
        <authorList>
            <person name="Hebert F.O."/>
            <person name="Grambauer S."/>
            <person name="Barber I."/>
            <person name="Landry C.R."/>
            <person name="Aubin-Horth N."/>
        </authorList>
    </citation>
    <scope>NUCLEOTIDE SEQUENCE</scope>
</reference>
<accession>A0A0X3PMR8</accession>
<name>A0A0X3PMR8_SCHSO</name>
<feature type="compositionally biased region" description="Low complexity" evidence="6">
    <location>
        <begin position="1428"/>
        <end position="1446"/>
    </location>
</feature>
<keyword evidence="2 5" id="KW-0645">Protease</keyword>
<feature type="domain" description="Peptidase S8/S53" evidence="7">
    <location>
        <begin position="30"/>
        <end position="624"/>
    </location>
</feature>
<sequence length="1832" mass="196359">MAFPEAKQTMIPKNEIGALEFLEKFPMYDGRETLIAIWDTGVDPTARGLQVTSDGKPKIIDFIDASGSGDVRMLTTFRITPTERQITTLTGRTVTIPDHWNTKDGIIRVGVKPACELFPSQLMDRVSEETKARCWDPHMKRTSVRVKEALTNHQQGLTVHCATGEKAVSRATETVFATPTGGGSALASALRNCDSRASQYTMYSASSEGLQTPSAACSRSTSPDAAATAVSMLPPEAQPVHTLRDANEGSEVMNVLKDDTTTADKTSTIPKKLLLGGTSDWLESVSVVSLQQIQKVLVALDDNSKFFGPVYDCFVFKGDDGDYVACIDISPYEETPTTLADLPLMKDFSIDRQVSSLGNDTLLYYTVKILDEGRLLQIVTNSGSHGTHVAAIAAAYYPQAGSPPTDTTVVNCNGIAPGAQLVSIKIADTHLAAMETNVALLRAINWTVKLKCDIVNYSFGELSYLPNFGRINQHLTEFVLQHDVAFVASAGNNGPALGTVSSPGGTLEGIIGVAPLVFPEMMEYMYCQPTCPLRSTATTAMTTTSSLEADKIDCIHRPCVSAYTWGSRGPTPDGALGPTVAAPGAAVADIAAWQCNASALLNGSSMSSPAVAGGLALVLSALRQKLPSCDPLRPLRVPFNLWRATIFQTSKQLELLTPLEKGAGIFQVGAALDYLSTLLQSPIPSEPAPIESPALRIEQSRSLSELKPLGPEAVTRRFSGWRLSCSVTGPGCILENNKQAGSRGIWLRRGWLPSVTDPASTLLPEICFKLKIRPLFSSKVSAEFKRILSFHLGIIVGYDGTASPTDRPPWLQVAPFVLVTNRERILPLIIDPNRFTEQTTVSYQKAGKATLSDTAAAVHPPCLPYHTCLNLVNMDSPLRETLGIVPITIQQPLSCFFDYENGVHRLNLRGDFHFASKVCRWFVRIPSGSTGGILHLRRSDADRSASFFTVSVMIPLPLGSVQGTGAETVWNQVPLLSTSAGGVGLMSKLDHAVAYDSTSGTYLFPFAVPWATDTLEVTLAQHWGAEAPDCSVLGSVTFHGLQVEPTRFIFHASQQYFPVSLRSNFGLEEIHWLMKPTNWVLPLKPISSSRSYLSFGDKLDGIGTGLTGAHTLQLEYKFDCPFKCKTVVLSFRRFTALLYDADCLILMYHLYDSLGHYLGAGSYQSDCKPRYTFSLEKSSYTVVAQFLYADSKKIVYDTGDADVLDQLKTYPLLVHFRLPNNLVGSTAAGSGSGQFNLELATSIATLGLDGVDFAKSVAASTAVSVPAGQTGAGEGDAEGQEKAVCNTSRLSNPSPASKKPFLGAFRKFQGLPGCLHAGEVVSEVFGVYEEQFASYAVPESYFEGSVSFYGNQHLRQVVKCPLEIYVGPNPNSATSSSTAASHGRGLYGLTVDNLLTLSPLTEAFFAGYTVLWTPPVKLSKLLVPSSVQPSAKKSSPAAPKKASKPQNPSGKSPAATAEKPKFASLLEALLSADDASTDRHAVWKSANVAMRALIQFVSTEAAEPAPLDAAASLLPVSYTSEDPLEIALFTAASPPPEANTSAMALSESMGEVKVDEKMADDKSGVASLPAGTPAADSSASVELQSTKSSSSPSLPSSTATAPKTTESGTTRVLVSRVQAVECLAVYGRHLCERLIICRRGGGVDAGGAVGAAALHHALRLVQQRLTGLLDPITGSGSDGSSGVAQTSSVTEDDGPWQPPDSLRALLAGRNLDAPFTSADSSRLRVPLALFWIAQAFVFPGGEGELQLTALLVKLAFQLQEDTNSQKTSKNEFSLGSKREMDKAGFACSSVAFPWLIAQLHRLGFSPLAKYFERQLPLRFPAADYSLLRSNPR</sequence>
<evidence type="ECO:0000256" key="4">
    <source>
        <dbReference type="ARBA" id="ARBA00022825"/>
    </source>
</evidence>
<feature type="compositionally biased region" description="Basic and acidic residues" evidence="6">
    <location>
        <begin position="1553"/>
        <end position="1563"/>
    </location>
</feature>
<evidence type="ECO:0000256" key="5">
    <source>
        <dbReference type="PROSITE-ProRule" id="PRU01240"/>
    </source>
</evidence>
<dbReference type="Gene3D" id="3.40.50.200">
    <property type="entry name" value="Peptidase S8/S53 domain"/>
    <property type="match status" value="2"/>
</dbReference>
<feature type="region of interest" description="Disordered" evidence="6">
    <location>
        <begin position="1676"/>
        <end position="1696"/>
    </location>
</feature>
<keyword evidence="4 5" id="KW-0720">Serine protease</keyword>
<dbReference type="GO" id="GO:0008240">
    <property type="term" value="F:tripeptidyl-peptidase activity"/>
    <property type="evidence" value="ECO:0007669"/>
    <property type="project" value="TreeGrafter"/>
</dbReference>
<evidence type="ECO:0000256" key="1">
    <source>
        <dbReference type="ARBA" id="ARBA00011073"/>
    </source>
</evidence>
<feature type="active site" description="Charge relay system" evidence="5">
    <location>
        <position position="605"/>
    </location>
</feature>
<dbReference type="InterPro" id="IPR015500">
    <property type="entry name" value="Peptidase_S8_subtilisin-rel"/>
</dbReference>
<feature type="active site" description="Charge relay system" evidence="5">
    <location>
        <position position="385"/>
    </location>
</feature>
<gene>
    <name evidence="8" type="ORF">TR165192</name>
</gene>
<feature type="compositionally biased region" description="Low complexity" evidence="6">
    <location>
        <begin position="1585"/>
        <end position="1607"/>
    </location>
</feature>
<evidence type="ECO:0000259" key="7">
    <source>
        <dbReference type="Pfam" id="PF00082"/>
    </source>
</evidence>
<comment type="similarity">
    <text evidence="1 5">Belongs to the peptidase S8 family.</text>
</comment>
<dbReference type="PROSITE" id="PS51892">
    <property type="entry name" value="SUBTILASE"/>
    <property type="match status" value="1"/>
</dbReference>
<organism evidence="8">
    <name type="scientific">Schistocephalus solidus</name>
    <name type="common">Tapeworm</name>
    <dbReference type="NCBI Taxonomy" id="70667"/>
    <lineage>
        <taxon>Eukaryota</taxon>
        <taxon>Metazoa</taxon>
        <taxon>Spiralia</taxon>
        <taxon>Lophotrochozoa</taxon>
        <taxon>Platyhelminthes</taxon>
        <taxon>Cestoda</taxon>
        <taxon>Eucestoda</taxon>
        <taxon>Diphyllobothriidea</taxon>
        <taxon>Diphyllobothriidae</taxon>
        <taxon>Schistocephalus</taxon>
    </lineage>
</organism>
<dbReference type="EMBL" id="GEEE01010196">
    <property type="protein sequence ID" value="JAP53029.1"/>
    <property type="molecule type" value="Transcribed_RNA"/>
</dbReference>
<dbReference type="SUPFAM" id="SSF52743">
    <property type="entry name" value="Subtilisin-like"/>
    <property type="match status" value="1"/>
</dbReference>
<feature type="region of interest" description="Disordered" evidence="6">
    <location>
        <begin position="1428"/>
        <end position="1457"/>
    </location>
</feature>
<feature type="region of interest" description="Disordered" evidence="6">
    <location>
        <begin position="1553"/>
        <end position="1609"/>
    </location>
</feature>
<dbReference type="GO" id="GO:0005829">
    <property type="term" value="C:cytosol"/>
    <property type="evidence" value="ECO:0007669"/>
    <property type="project" value="TreeGrafter"/>
</dbReference>
<dbReference type="GO" id="GO:0006508">
    <property type="term" value="P:proteolysis"/>
    <property type="evidence" value="ECO:0007669"/>
    <property type="project" value="UniProtKB-KW"/>
</dbReference>
<dbReference type="InterPro" id="IPR036852">
    <property type="entry name" value="Peptidase_S8/S53_dom_sf"/>
</dbReference>
<dbReference type="PANTHER" id="PTHR43806:SF14">
    <property type="entry name" value="TRIPEPTIDYL-PEPTIDASE 2"/>
    <property type="match status" value="1"/>
</dbReference>
<dbReference type="Pfam" id="PF00082">
    <property type="entry name" value="Peptidase_S8"/>
    <property type="match status" value="1"/>
</dbReference>
<evidence type="ECO:0000313" key="8">
    <source>
        <dbReference type="EMBL" id="JAP53029.1"/>
    </source>
</evidence>
<dbReference type="InterPro" id="IPR000209">
    <property type="entry name" value="Peptidase_S8/S53_dom"/>
</dbReference>
<dbReference type="InterPro" id="IPR050131">
    <property type="entry name" value="Peptidase_S8_subtilisin-like"/>
</dbReference>
<dbReference type="GO" id="GO:0004252">
    <property type="term" value="F:serine-type endopeptidase activity"/>
    <property type="evidence" value="ECO:0007669"/>
    <property type="project" value="UniProtKB-UniRule"/>
</dbReference>
<evidence type="ECO:0000256" key="2">
    <source>
        <dbReference type="ARBA" id="ARBA00022670"/>
    </source>
</evidence>
<feature type="active site" description="Charge relay system" evidence="5">
    <location>
        <position position="319"/>
    </location>
</feature>
<dbReference type="PANTHER" id="PTHR43806">
    <property type="entry name" value="PEPTIDASE S8"/>
    <property type="match status" value="1"/>
</dbReference>
<feature type="compositionally biased region" description="Polar residues" evidence="6">
    <location>
        <begin position="1575"/>
        <end position="1584"/>
    </location>
</feature>